<reference evidence="1 2" key="1">
    <citation type="submission" date="2024-01" db="EMBL/GenBank/DDBJ databases">
        <title>Multi-omics insights into the function and evolution of sodium benzoate biodegradation pathways in Benzoatithermus flavus gen. nov., sp. nov. from hot spring.</title>
        <authorList>
            <person name="Hu C.-J."/>
            <person name="Li W.-J."/>
        </authorList>
    </citation>
    <scope>NUCLEOTIDE SEQUENCE [LARGE SCALE GENOMIC DNA]</scope>
    <source>
        <strain evidence="1 2">SYSU G07066</strain>
    </source>
</reference>
<keyword evidence="2" id="KW-1185">Reference proteome</keyword>
<gene>
    <name evidence="1" type="ORF">U1T56_21230</name>
</gene>
<accession>A0ABU8XZ09</accession>
<sequence length="99" mass="11042">MTSIRAERALRDPSSVFDSPEAVLQDKELGMEEKRAILERWRQNTGSPIGGGGEPNLVARLARALSFLDEETGAHEVSHDQGFYTSVSDIGREDRNERK</sequence>
<dbReference type="EMBL" id="JBBLZC010000032">
    <property type="protein sequence ID" value="MEK0085683.1"/>
    <property type="molecule type" value="Genomic_DNA"/>
</dbReference>
<protein>
    <submittedName>
        <fullName evidence="1">Uncharacterized protein</fullName>
    </submittedName>
</protein>
<evidence type="ECO:0000313" key="1">
    <source>
        <dbReference type="EMBL" id="MEK0085683.1"/>
    </source>
</evidence>
<dbReference type="RefSeq" id="WP_418161532.1">
    <property type="nucleotide sequence ID" value="NZ_JBBLZC010000032.1"/>
</dbReference>
<name>A0ABU8XZ09_9PROT</name>
<dbReference type="Proteomes" id="UP001375743">
    <property type="component" value="Unassembled WGS sequence"/>
</dbReference>
<proteinExistence type="predicted"/>
<comment type="caution">
    <text evidence="1">The sequence shown here is derived from an EMBL/GenBank/DDBJ whole genome shotgun (WGS) entry which is preliminary data.</text>
</comment>
<organism evidence="1 2">
    <name type="scientific">Benzoatithermus flavus</name>
    <dbReference type="NCBI Taxonomy" id="3108223"/>
    <lineage>
        <taxon>Bacteria</taxon>
        <taxon>Pseudomonadati</taxon>
        <taxon>Pseudomonadota</taxon>
        <taxon>Alphaproteobacteria</taxon>
        <taxon>Geminicoccales</taxon>
        <taxon>Geminicoccaceae</taxon>
        <taxon>Benzoatithermus</taxon>
    </lineage>
</organism>
<evidence type="ECO:0000313" key="2">
    <source>
        <dbReference type="Proteomes" id="UP001375743"/>
    </source>
</evidence>